<dbReference type="CDD" id="cd00085">
    <property type="entry name" value="HNHc"/>
    <property type="match status" value="1"/>
</dbReference>
<proteinExistence type="predicted"/>
<dbReference type="EMBL" id="CP038436">
    <property type="protein sequence ID" value="QBX56365.1"/>
    <property type="molecule type" value="Genomic_DNA"/>
</dbReference>
<accession>A0A4P7IGI3</accession>
<feature type="region of interest" description="Disordered" evidence="1">
    <location>
        <begin position="74"/>
        <end position="94"/>
    </location>
</feature>
<name>A0A4P7IGI3_9ACTN</name>
<sequence length="451" mass="49012">MELVFESSLGSPTLTPHGASVRTLRDALTTIPLAAAPEECVDQLEELERLKSAICATQARISGQLDQHRLAQDEARRQLEPRRRRPKPEAGIAKEIGLARRESPHDGRRKLALARALLHDLPETLAALERGDLNERRAEIIASETSCLDAEKRREVDVVVCRDLDGLGDGHLRDLVQREVLRRDEEGWLARHERARAKRRVTGRILGDGMGQLSATLPATDLSLIMASLDAAAETARAQGDERDRSQLVADTLVGRLSGRGRNTPAPTAIKLLVSAETLMGEGDEPGYVFSAGHVPASVARSMVIAAAGHAHSTIQRLFTAPHNGALVAMESSTSFFRGALAEFIKLRDRRCRSPFCSAPIRHVDHVNGRADDGVTSSDNGQGLCEACNYAKEAHGWRHEPHPDPLAVTEVSVTTPTGHVHRSRAPDPPTDQSHPSPAERHVSARLLALAS</sequence>
<dbReference type="KEGG" id="nsn:EXE58_13405"/>
<evidence type="ECO:0000256" key="1">
    <source>
        <dbReference type="SAM" id="MobiDB-lite"/>
    </source>
</evidence>
<evidence type="ECO:0000313" key="3">
    <source>
        <dbReference type="EMBL" id="QBX56365.1"/>
    </source>
</evidence>
<feature type="region of interest" description="Disordered" evidence="1">
    <location>
        <begin position="415"/>
        <end position="442"/>
    </location>
</feature>
<dbReference type="OrthoDB" id="5241234at2"/>
<gene>
    <name evidence="3" type="ORF">EXE58_13405</name>
</gene>
<dbReference type="InterPro" id="IPR003870">
    <property type="entry name" value="DUF222"/>
</dbReference>
<dbReference type="Pfam" id="PF02720">
    <property type="entry name" value="DUF222"/>
    <property type="match status" value="1"/>
</dbReference>
<protein>
    <submittedName>
        <fullName evidence="3">DUF222 domain-containing protein</fullName>
    </submittedName>
</protein>
<keyword evidence="4" id="KW-1185">Reference proteome</keyword>
<evidence type="ECO:0000259" key="2">
    <source>
        <dbReference type="SMART" id="SM00507"/>
    </source>
</evidence>
<feature type="domain" description="HNH nuclease" evidence="2">
    <location>
        <begin position="340"/>
        <end position="390"/>
    </location>
</feature>
<dbReference type="SMART" id="SM00507">
    <property type="entry name" value="HNHc"/>
    <property type="match status" value="1"/>
</dbReference>
<organism evidence="3 4">
    <name type="scientific">Nocardioides seonyuensis</name>
    <dbReference type="NCBI Taxonomy" id="2518371"/>
    <lineage>
        <taxon>Bacteria</taxon>
        <taxon>Bacillati</taxon>
        <taxon>Actinomycetota</taxon>
        <taxon>Actinomycetes</taxon>
        <taxon>Propionibacteriales</taxon>
        <taxon>Nocardioidaceae</taxon>
        <taxon>Nocardioides</taxon>
    </lineage>
</organism>
<dbReference type="InterPro" id="IPR003615">
    <property type="entry name" value="HNH_nuc"/>
</dbReference>
<reference evidence="3 4" key="1">
    <citation type="submission" date="2019-03" db="EMBL/GenBank/DDBJ databases">
        <title>Three New Species of Nocardioides, Nocardioides euryhalodurans sp. nov., Nocardioides seonyuensis sp. nov. and Nocardioides eburneoflavus sp. nov. Iolated from Soil.</title>
        <authorList>
            <person name="Roh S.G."/>
            <person name="Lee C."/>
            <person name="Kim M.-K."/>
            <person name="Kim S.B."/>
        </authorList>
    </citation>
    <scope>NUCLEOTIDE SEQUENCE [LARGE SCALE GENOMIC DNA]</scope>
    <source>
        <strain evidence="3 4">MMS17-SY207-3</strain>
    </source>
</reference>
<dbReference type="AlphaFoldDB" id="A0A4P7IGI3"/>
<dbReference type="Proteomes" id="UP000294853">
    <property type="component" value="Chromosome"/>
</dbReference>
<evidence type="ECO:0000313" key="4">
    <source>
        <dbReference type="Proteomes" id="UP000294853"/>
    </source>
</evidence>